<name>A0A7Z0B4K1_9BURK</name>
<dbReference type="InterPro" id="IPR021945">
    <property type="entry name" value="DUF3562"/>
</dbReference>
<reference evidence="1 2" key="1">
    <citation type="submission" date="2020-07" db="EMBL/GenBank/DDBJ databases">
        <title>Exploring microbial biodiversity for novel pathways involved in the catabolism of aromatic compounds derived from lignin.</title>
        <authorList>
            <person name="Elkins J."/>
        </authorList>
    </citation>
    <scope>NUCLEOTIDE SEQUENCE [LARGE SCALE GENOMIC DNA]</scope>
    <source>
        <strain evidence="1 2">H2C3C</strain>
    </source>
</reference>
<evidence type="ECO:0000313" key="2">
    <source>
        <dbReference type="Proteomes" id="UP000540929"/>
    </source>
</evidence>
<keyword evidence="2" id="KW-1185">Reference proteome</keyword>
<protein>
    <submittedName>
        <fullName evidence="1">Uncharacterized protein</fullName>
    </submittedName>
</protein>
<dbReference type="AlphaFoldDB" id="A0A7Z0B4K1"/>
<gene>
    <name evidence="1" type="ORF">GGD40_000483</name>
</gene>
<proteinExistence type="predicted"/>
<comment type="caution">
    <text evidence="1">The sequence shown here is derived from an EMBL/GenBank/DDBJ whole genome shotgun (WGS) entry which is preliminary data.</text>
</comment>
<organism evidence="1 2">
    <name type="scientific">Paraburkholderia bryophila</name>
    <dbReference type="NCBI Taxonomy" id="420952"/>
    <lineage>
        <taxon>Bacteria</taxon>
        <taxon>Pseudomonadati</taxon>
        <taxon>Pseudomonadota</taxon>
        <taxon>Betaproteobacteria</taxon>
        <taxon>Burkholderiales</taxon>
        <taxon>Burkholderiaceae</taxon>
        <taxon>Paraburkholderia</taxon>
    </lineage>
</organism>
<evidence type="ECO:0000313" key="1">
    <source>
        <dbReference type="EMBL" id="NYH21004.1"/>
    </source>
</evidence>
<dbReference type="Proteomes" id="UP000540929">
    <property type="component" value="Unassembled WGS sequence"/>
</dbReference>
<dbReference type="RefSeq" id="WP_179742687.1">
    <property type="nucleotide sequence ID" value="NZ_JACCAS010000001.1"/>
</dbReference>
<accession>A0A7Z0B4K1</accession>
<sequence length="75" mass="8158">MPRNTLWVPLLDIAQGTDLNEDDLARMVDDEIGRLSAGARIHDYIPLIAIKQVGDKVRQSAAHNRAGSHRLASGG</sequence>
<dbReference type="Pfam" id="PF12085">
    <property type="entry name" value="DUF3562"/>
    <property type="match status" value="1"/>
</dbReference>
<dbReference type="EMBL" id="JACCAS010000001">
    <property type="protein sequence ID" value="NYH21004.1"/>
    <property type="molecule type" value="Genomic_DNA"/>
</dbReference>